<gene>
    <name evidence="3" type="ORF">KY084_06135</name>
</gene>
<evidence type="ECO:0000256" key="1">
    <source>
        <dbReference type="SAM" id="MobiDB-lite"/>
    </source>
</evidence>
<proteinExistence type="predicted"/>
<feature type="region of interest" description="Disordered" evidence="1">
    <location>
        <begin position="90"/>
        <end position="137"/>
    </location>
</feature>
<dbReference type="InterPro" id="IPR045531">
    <property type="entry name" value="DUF6468"/>
</dbReference>
<comment type="caution">
    <text evidence="3">The sequence shown here is derived from an EMBL/GenBank/DDBJ whole genome shotgun (WGS) entry which is preliminary data.</text>
</comment>
<protein>
    <recommendedName>
        <fullName evidence="2">DUF6468 domain-containing protein</fullName>
    </recommendedName>
</protein>
<evidence type="ECO:0000313" key="3">
    <source>
        <dbReference type="EMBL" id="MBW4330452.1"/>
    </source>
</evidence>
<reference evidence="3 4" key="1">
    <citation type="submission" date="2021-07" db="EMBL/GenBank/DDBJ databases">
        <title>Stakelama flava sp. nov., a novel endophytic bacterium isolated from branch of Kandelia candel.</title>
        <authorList>
            <person name="Tuo L."/>
        </authorList>
    </citation>
    <scope>NUCLEOTIDE SEQUENCE [LARGE SCALE GENOMIC DNA]</scope>
    <source>
        <strain evidence="3 4">CBK3Z-3</strain>
    </source>
</reference>
<name>A0ABS6XJT4_9SPHN</name>
<evidence type="ECO:0000259" key="2">
    <source>
        <dbReference type="Pfam" id="PF20072"/>
    </source>
</evidence>
<dbReference type="EMBL" id="JAHWZX010000004">
    <property type="protein sequence ID" value="MBW4330452.1"/>
    <property type="molecule type" value="Genomic_DNA"/>
</dbReference>
<evidence type="ECO:0000313" key="4">
    <source>
        <dbReference type="Proteomes" id="UP001197214"/>
    </source>
</evidence>
<feature type="compositionally biased region" description="Basic and acidic residues" evidence="1">
    <location>
        <begin position="92"/>
        <end position="103"/>
    </location>
</feature>
<feature type="domain" description="DUF6468" evidence="2">
    <location>
        <begin position="34"/>
        <end position="102"/>
    </location>
</feature>
<feature type="compositionally biased region" description="Low complexity" evidence="1">
    <location>
        <begin position="107"/>
        <end position="124"/>
    </location>
</feature>
<keyword evidence="4" id="KW-1185">Reference proteome</keyword>
<feature type="compositionally biased region" description="Basic and acidic residues" evidence="1">
    <location>
        <begin position="127"/>
        <end position="137"/>
    </location>
</feature>
<sequence>MTFTLIANIVTILLCGAVTVQSVRMIRSLNAVKRGDLSQVVSALDQATMQARIVMSELKGTLKRCSDSSDALMRAEAIAEELRMMTELADASAERLARSREETPPQASAKNARGARGAKAQRQSKTPAEKAAEKEAA</sequence>
<accession>A0ABS6XJT4</accession>
<dbReference type="Pfam" id="PF20072">
    <property type="entry name" value="DUF6468"/>
    <property type="match status" value="1"/>
</dbReference>
<organism evidence="3 4">
    <name type="scientific">Stakelama flava</name>
    <dbReference type="NCBI Taxonomy" id="2860338"/>
    <lineage>
        <taxon>Bacteria</taxon>
        <taxon>Pseudomonadati</taxon>
        <taxon>Pseudomonadota</taxon>
        <taxon>Alphaproteobacteria</taxon>
        <taxon>Sphingomonadales</taxon>
        <taxon>Sphingomonadaceae</taxon>
        <taxon>Stakelama</taxon>
    </lineage>
</organism>
<dbReference type="RefSeq" id="WP_219237559.1">
    <property type="nucleotide sequence ID" value="NZ_JAHWZX010000004.1"/>
</dbReference>
<dbReference type="Proteomes" id="UP001197214">
    <property type="component" value="Unassembled WGS sequence"/>
</dbReference>